<evidence type="ECO:0000256" key="2">
    <source>
        <dbReference type="ARBA" id="ARBA00022448"/>
    </source>
</evidence>
<feature type="transmembrane region" description="Helical" evidence="7">
    <location>
        <begin position="133"/>
        <end position="153"/>
    </location>
</feature>
<feature type="transmembrane region" description="Helical" evidence="7">
    <location>
        <begin position="471"/>
        <end position="490"/>
    </location>
</feature>
<reference evidence="8 9" key="1">
    <citation type="journal article" date="2014" name="Genome Announc.">
        <title>Complete Genome Sequence of Amino Acid-Utilizing Eubacterium acidaminophilum al-2 (DSM 3953).</title>
        <authorList>
            <person name="Poehlein A."/>
            <person name="Andreesen J.R."/>
            <person name="Daniel R."/>
        </authorList>
    </citation>
    <scope>NUCLEOTIDE SEQUENCE [LARGE SCALE GENOMIC DNA]</scope>
    <source>
        <strain evidence="8 9">DSM 3953</strain>
        <plasmid evidence="9">Plasmid EAL2_808p</plasmid>
    </source>
</reference>
<keyword evidence="9" id="KW-1185">Reference proteome</keyword>
<accession>W8UAH4</accession>
<keyword evidence="5 7" id="KW-1133">Transmembrane helix</keyword>
<feature type="transmembrane region" description="Helical" evidence="7">
    <location>
        <begin position="42"/>
        <end position="65"/>
    </location>
</feature>
<proteinExistence type="predicted"/>
<dbReference type="InterPro" id="IPR002293">
    <property type="entry name" value="AA/rel_permease1"/>
</dbReference>
<feature type="transmembrane region" description="Helical" evidence="7">
    <location>
        <begin position="86"/>
        <end position="113"/>
    </location>
</feature>
<keyword evidence="6 7" id="KW-0472">Membrane</keyword>
<feature type="transmembrane region" description="Helical" evidence="7">
    <location>
        <begin position="396"/>
        <end position="422"/>
    </location>
</feature>
<name>W8UAH4_PEPAC</name>
<dbReference type="eggNOG" id="COG0531">
    <property type="taxonomic scope" value="Bacteria"/>
</dbReference>
<dbReference type="OrthoDB" id="92719at2"/>
<feature type="transmembrane region" description="Helical" evidence="7">
    <location>
        <begin position="443"/>
        <end position="465"/>
    </location>
</feature>
<evidence type="ECO:0000256" key="5">
    <source>
        <dbReference type="ARBA" id="ARBA00022989"/>
    </source>
</evidence>
<dbReference type="PIRSF" id="PIRSF006060">
    <property type="entry name" value="AA_transporter"/>
    <property type="match status" value="1"/>
</dbReference>
<dbReference type="EMBL" id="CP007453">
    <property type="protein sequence ID" value="AHM57796.1"/>
    <property type="molecule type" value="Genomic_DNA"/>
</dbReference>
<feature type="transmembrane region" description="Helical" evidence="7">
    <location>
        <begin position="210"/>
        <end position="231"/>
    </location>
</feature>
<protein>
    <submittedName>
        <fullName evidence="8">Amino acid/polyamine/organocation transporter, APC superfamily</fullName>
    </submittedName>
</protein>
<dbReference type="PANTHER" id="PTHR42770:SF15">
    <property type="entry name" value="GLUTAMATE_GAMMA-AMINOBUTYRATE ANTIPORTER-RELATED"/>
    <property type="match status" value="1"/>
</dbReference>
<dbReference type="GO" id="GO:0022857">
    <property type="term" value="F:transmembrane transporter activity"/>
    <property type="evidence" value="ECO:0007669"/>
    <property type="project" value="InterPro"/>
</dbReference>
<dbReference type="PATRIC" id="fig|1286171.3.peg.2467"/>
<sequence length="510" mass="55170">MSSSAKSKKMLTLIPLVLMVFTSVYGFNNIPRSFYKMGYAAIPWFMLSGITFFVPFALMIAEFGTAFRKEKGGIYSWMEKSVGPRFAFMGTFMWYASYVIWMVNVASGLWVPVSNAIFGKDTTQSWSMLGLEGPKVLGILGIAWILLVTFTSTKGLDKIKKVTSIGGTAVILINIFLWLGAIAVFIGNHGQLAQPITGLSSFTQTPNPNYIGDIVAALAFVVYAIFAYGGIEAVGGLVDETANPEKTFPKAILLSGAIISVGYSIGILFVGVFTNWSSVMSVENVNLGNASYIVMSNLGYSLGSAFGASEAASMAMAHGVARYVGLSMFLALSGAFFTLMYSPLKQLIEGTPAELWPGKMGQIKNGMPVNAMWIQAGIVCVMIFLVAFGGNSMASFFNILVSMTNVAMTLPYMFIAAAFPYFKKKAEIEKPFVVFKTQGAVKIWTAIVLLTVGLANVFCIIQPALEGDMLTTMWSVAGPIIFGAAAWVMYSRYENNMKSESSKESTEKTA</sequence>
<evidence type="ECO:0000256" key="4">
    <source>
        <dbReference type="ARBA" id="ARBA00022692"/>
    </source>
</evidence>
<dbReference type="NCBIfam" id="NF011775">
    <property type="entry name" value="PRK15238.1"/>
    <property type="match status" value="1"/>
</dbReference>
<dbReference type="InterPro" id="IPR050367">
    <property type="entry name" value="APC_superfamily"/>
</dbReference>
<dbReference type="Gene3D" id="1.20.1740.10">
    <property type="entry name" value="Amino acid/polyamine transporter I"/>
    <property type="match status" value="1"/>
</dbReference>
<dbReference type="AlphaFoldDB" id="W8UAH4"/>
<geneLocation type="plasmid" evidence="8 9">
    <name>EAL2_808p</name>
</geneLocation>
<feature type="transmembrane region" description="Helical" evidence="7">
    <location>
        <begin position="165"/>
        <end position="190"/>
    </location>
</feature>
<dbReference type="Pfam" id="PF13520">
    <property type="entry name" value="AA_permease_2"/>
    <property type="match status" value="1"/>
</dbReference>
<dbReference type="Proteomes" id="UP000019591">
    <property type="component" value="Plasmid EAL2_808p"/>
</dbReference>
<evidence type="ECO:0000256" key="6">
    <source>
        <dbReference type="ARBA" id="ARBA00023136"/>
    </source>
</evidence>
<keyword evidence="4 7" id="KW-0812">Transmembrane</keyword>
<evidence type="ECO:0000256" key="3">
    <source>
        <dbReference type="ARBA" id="ARBA00022475"/>
    </source>
</evidence>
<feature type="transmembrane region" description="Helical" evidence="7">
    <location>
        <begin position="252"/>
        <end position="273"/>
    </location>
</feature>
<dbReference type="KEGG" id="eac:EAL2_808p02910"/>
<keyword evidence="2" id="KW-0813">Transport</keyword>
<dbReference type="RefSeq" id="WP_025436670.1">
    <property type="nucleotide sequence ID" value="NZ_CP007453.1"/>
</dbReference>
<organism evidence="8 9">
    <name type="scientific">Peptoclostridium acidaminophilum DSM 3953</name>
    <dbReference type="NCBI Taxonomy" id="1286171"/>
    <lineage>
        <taxon>Bacteria</taxon>
        <taxon>Bacillati</taxon>
        <taxon>Bacillota</taxon>
        <taxon>Clostridia</taxon>
        <taxon>Peptostreptococcales</taxon>
        <taxon>Peptoclostridiaceae</taxon>
        <taxon>Peptoclostridium</taxon>
    </lineage>
</organism>
<feature type="transmembrane region" description="Helical" evidence="7">
    <location>
        <begin position="369"/>
        <end position="390"/>
    </location>
</feature>
<feature type="transmembrane region" description="Helical" evidence="7">
    <location>
        <begin position="320"/>
        <end position="341"/>
    </location>
</feature>
<keyword evidence="3" id="KW-1003">Cell membrane</keyword>
<dbReference type="HOGENOM" id="CLU_020854_2_1_9"/>
<gene>
    <name evidence="8" type="primary">yjeM</name>
    <name evidence="8" type="ORF">EAL2_808p02910</name>
</gene>
<evidence type="ECO:0000256" key="1">
    <source>
        <dbReference type="ARBA" id="ARBA00004651"/>
    </source>
</evidence>
<evidence type="ECO:0000256" key="7">
    <source>
        <dbReference type="SAM" id="Phobius"/>
    </source>
</evidence>
<evidence type="ECO:0000313" key="8">
    <source>
        <dbReference type="EMBL" id="AHM57796.1"/>
    </source>
</evidence>
<evidence type="ECO:0000313" key="9">
    <source>
        <dbReference type="Proteomes" id="UP000019591"/>
    </source>
</evidence>
<dbReference type="GO" id="GO:0005886">
    <property type="term" value="C:plasma membrane"/>
    <property type="evidence" value="ECO:0007669"/>
    <property type="project" value="UniProtKB-SubCell"/>
</dbReference>
<comment type="subcellular location">
    <subcellularLocation>
        <location evidence="1">Cell membrane</location>
        <topology evidence="1">Multi-pass membrane protein</topology>
    </subcellularLocation>
</comment>
<dbReference type="PANTHER" id="PTHR42770">
    <property type="entry name" value="AMINO ACID TRANSPORTER-RELATED"/>
    <property type="match status" value="1"/>
</dbReference>
<keyword evidence="8" id="KW-0614">Plasmid</keyword>